<dbReference type="AlphaFoldDB" id="A0A846WCU7"/>
<dbReference type="EMBL" id="JAAXOM010000010">
    <property type="protein sequence ID" value="NKX91339.1"/>
    <property type="molecule type" value="Genomic_DNA"/>
</dbReference>
<evidence type="ECO:0000313" key="1">
    <source>
        <dbReference type="EMBL" id="NKX91339.1"/>
    </source>
</evidence>
<accession>A0A846WCU7</accession>
<reference evidence="1 2" key="1">
    <citation type="submission" date="2020-04" db="EMBL/GenBank/DDBJ databases">
        <title>MicrobeNet Type strains.</title>
        <authorList>
            <person name="Nicholson A.C."/>
        </authorList>
    </citation>
    <scope>NUCLEOTIDE SEQUENCE [LARGE SCALE GENOMIC DNA]</scope>
    <source>
        <strain evidence="1 2">DSM 44960</strain>
    </source>
</reference>
<gene>
    <name evidence="1" type="ORF">HGA10_29055</name>
</gene>
<organism evidence="1 2">
    <name type="scientific">Nocardia coubleae</name>
    <dbReference type="NCBI Taxonomy" id="356147"/>
    <lineage>
        <taxon>Bacteria</taxon>
        <taxon>Bacillati</taxon>
        <taxon>Actinomycetota</taxon>
        <taxon>Actinomycetes</taxon>
        <taxon>Mycobacteriales</taxon>
        <taxon>Nocardiaceae</taxon>
        <taxon>Nocardia</taxon>
    </lineage>
</organism>
<protein>
    <submittedName>
        <fullName evidence="1">Uncharacterized protein</fullName>
    </submittedName>
</protein>
<proteinExistence type="predicted"/>
<comment type="caution">
    <text evidence="1">The sequence shown here is derived from an EMBL/GenBank/DDBJ whole genome shotgun (WGS) entry which is preliminary data.</text>
</comment>
<dbReference type="RefSeq" id="WP_067641808.1">
    <property type="nucleotide sequence ID" value="NZ_JAAXOM010000010.1"/>
</dbReference>
<dbReference type="Proteomes" id="UP000572007">
    <property type="component" value="Unassembled WGS sequence"/>
</dbReference>
<evidence type="ECO:0000313" key="2">
    <source>
        <dbReference type="Proteomes" id="UP000572007"/>
    </source>
</evidence>
<keyword evidence="2" id="KW-1185">Reference proteome</keyword>
<sequence length="103" mass="11166">MPSVTGVTPTQLDGLVTALRILRDATNPSATAQQSLLAYPGCEDLGGTMTSKPAEESDPRARWRHLPAEPDRLIEETATDTKATDHGFPVVDVTEDFVRKYGL</sequence>
<name>A0A846WCU7_9NOCA</name>